<gene>
    <name evidence="4" type="ORF">QE424_002117</name>
</gene>
<dbReference type="GO" id="GO:0000976">
    <property type="term" value="F:transcription cis-regulatory region binding"/>
    <property type="evidence" value="ECO:0007669"/>
    <property type="project" value="TreeGrafter"/>
</dbReference>
<keyword evidence="1 2" id="KW-0238">DNA-binding</keyword>
<dbReference type="Pfam" id="PF00440">
    <property type="entry name" value="TetR_N"/>
    <property type="match status" value="1"/>
</dbReference>
<organism evidence="4 5">
    <name type="scientific">Stenotrophomonas rhizophila</name>
    <dbReference type="NCBI Taxonomy" id="216778"/>
    <lineage>
        <taxon>Bacteria</taxon>
        <taxon>Pseudomonadati</taxon>
        <taxon>Pseudomonadota</taxon>
        <taxon>Gammaproteobacteria</taxon>
        <taxon>Lysobacterales</taxon>
        <taxon>Lysobacteraceae</taxon>
        <taxon>Stenotrophomonas</taxon>
    </lineage>
</organism>
<evidence type="ECO:0000256" key="2">
    <source>
        <dbReference type="PROSITE-ProRule" id="PRU00335"/>
    </source>
</evidence>
<feature type="DNA-binding region" description="H-T-H motif" evidence="2">
    <location>
        <begin position="35"/>
        <end position="54"/>
    </location>
</feature>
<sequence length="188" mass="20375">MNTELKRRRQPALVRAALLDAVVHEAIVGGLAGVTVVGVAARAGVSKGALFHHFPSRQALLEAAYAECLLRFDRELDDCIARDGAGAGRFTRAYVTATFNAINAPERDWARFSLTALVEPAFADLWRTWLTARLHNAPSERDDPRLRAARLAADGFWLQMLTDPEAQSAPDRTGALLACILALASPAT</sequence>
<dbReference type="GO" id="GO:0003700">
    <property type="term" value="F:DNA-binding transcription factor activity"/>
    <property type="evidence" value="ECO:0007669"/>
    <property type="project" value="TreeGrafter"/>
</dbReference>
<dbReference type="PROSITE" id="PS50977">
    <property type="entry name" value="HTH_TETR_2"/>
    <property type="match status" value="1"/>
</dbReference>
<dbReference type="InterPro" id="IPR001647">
    <property type="entry name" value="HTH_TetR"/>
</dbReference>
<dbReference type="RefSeq" id="WP_307107122.1">
    <property type="nucleotide sequence ID" value="NZ_JAUTAS010000001.1"/>
</dbReference>
<feature type="domain" description="HTH tetR-type" evidence="3">
    <location>
        <begin position="12"/>
        <end position="72"/>
    </location>
</feature>
<protein>
    <submittedName>
        <fullName evidence="4">AcrR family transcriptional regulator</fullName>
    </submittedName>
</protein>
<dbReference type="PANTHER" id="PTHR30055">
    <property type="entry name" value="HTH-TYPE TRANSCRIPTIONAL REGULATOR RUTR"/>
    <property type="match status" value="1"/>
</dbReference>
<dbReference type="PANTHER" id="PTHR30055:SF148">
    <property type="entry name" value="TETR-FAMILY TRANSCRIPTIONAL REGULATOR"/>
    <property type="match status" value="1"/>
</dbReference>
<proteinExistence type="predicted"/>
<dbReference type="SUPFAM" id="SSF48498">
    <property type="entry name" value="Tetracyclin repressor-like, C-terminal domain"/>
    <property type="match status" value="1"/>
</dbReference>
<dbReference type="InterPro" id="IPR036271">
    <property type="entry name" value="Tet_transcr_reg_TetR-rel_C_sf"/>
</dbReference>
<dbReference type="Proteomes" id="UP001226084">
    <property type="component" value="Unassembled WGS sequence"/>
</dbReference>
<dbReference type="Gene3D" id="1.10.357.10">
    <property type="entry name" value="Tetracycline Repressor, domain 2"/>
    <property type="match status" value="1"/>
</dbReference>
<evidence type="ECO:0000313" key="5">
    <source>
        <dbReference type="Proteomes" id="UP001226084"/>
    </source>
</evidence>
<evidence type="ECO:0000259" key="3">
    <source>
        <dbReference type="PROSITE" id="PS50977"/>
    </source>
</evidence>
<accession>A0AAP5AK38</accession>
<dbReference type="Pfam" id="PF17937">
    <property type="entry name" value="TetR_C_28"/>
    <property type="match status" value="1"/>
</dbReference>
<name>A0AAP5AK38_9GAMM</name>
<dbReference type="AlphaFoldDB" id="A0AAP5AK38"/>
<dbReference type="SUPFAM" id="SSF46689">
    <property type="entry name" value="Homeodomain-like"/>
    <property type="match status" value="1"/>
</dbReference>
<evidence type="ECO:0000313" key="4">
    <source>
        <dbReference type="EMBL" id="MDQ1108958.1"/>
    </source>
</evidence>
<dbReference type="InterPro" id="IPR041479">
    <property type="entry name" value="TetR_CgmR_C"/>
</dbReference>
<comment type="caution">
    <text evidence="4">The sequence shown here is derived from an EMBL/GenBank/DDBJ whole genome shotgun (WGS) entry which is preliminary data.</text>
</comment>
<dbReference type="InterPro" id="IPR009057">
    <property type="entry name" value="Homeodomain-like_sf"/>
</dbReference>
<reference evidence="4" key="1">
    <citation type="submission" date="2023-07" db="EMBL/GenBank/DDBJ databases">
        <title>Functional and genomic diversity of the sorghum phyllosphere microbiome.</title>
        <authorList>
            <person name="Shade A."/>
        </authorList>
    </citation>
    <scope>NUCLEOTIDE SEQUENCE</scope>
    <source>
        <strain evidence="4">SORGH_AS_0457</strain>
    </source>
</reference>
<dbReference type="EMBL" id="JAUTAS010000001">
    <property type="protein sequence ID" value="MDQ1108958.1"/>
    <property type="molecule type" value="Genomic_DNA"/>
</dbReference>
<evidence type="ECO:0000256" key="1">
    <source>
        <dbReference type="ARBA" id="ARBA00023125"/>
    </source>
</evidence>
<dbReference type="InterPro" id="IPR050109">
    <property type="entry name" value="HTH-type_TetR-like_transc_reg"/>
</dbReference>